<dbReference type="EMBL" id="JBHSQV010000162">
    <property type="protein sequence ID" value="MFC5987441.1"/>
    <property type="molecule type" value="Genomic_DNA"/>
</dbReference>
<name>A0ABW1IQU3_9BACL</name>
<organism evidence="1 2">
    <name type="scientific">Marinicrinis lubricantis</name>
    <dbReference type="NCBI Taxonomy" id="2086470"/>
    <lineage>
        <taxon>Bacteria</taxon>
        <taxon>Bacillati</taxon>
        <taxon>Bacillota</taxon>
        <taxon>Bacilli</taxon>
        <taxon>Bacillales</taxon>
        <taxon>Paenibacillaceae</taxon>
    </lineage>
</organism>
<comment type="caution">
    <text evidence="1">The sequence shown here is derived from an EMBL/GenBank/DDBJ whole genome shotgun (WGS) entry which is preliminary data.</text>
</comment>
<dbReference type="Pfam" id="PF16147">
    <property type="entry name" value="DUF4855"/>
    <property type="match status" value="1"/>
</dbReference>
<evidence type="ECO:0000313" key="1">
    <source>
        <dbReference type="EMBL" id="MFC5987441.1"/>
    </source>
</evidence>
<protein>
    <submittedName>
        <fullName evidence="1">DUF4855 domain-containing protein</fullName>
    </submittedName>
</protein>
<dbReference type="Proteomes" id="UP001596250">
    <property type="component" value="Unassembled WGS sequence"/>
</dbReference>
<accession>A0ABW1IQU3</accession>
<keyword evidence="2" id="KW-1185">Reference proteome</keyword>
<evidence type="ECO:0000313" key="2">
    <source>
        <dbReference type="Proteomes" id="UP001596250"/>
    </source>
</evidence>
<dbReference type="RefSeq" id="WP_379894820.1">
    <property type="nucleotide sequence ID" value="NZ_CBCSCT010000041.1"/>
</dbReference>
<dbReference type="InterPro" id="IPR032329">
    <property type="entry name" value="DUF4855"/>
</dbReference>
<sequence length="338" mass="39356">MLKTSSEGYLSSQQDGFRNHLCVLPCGGVTDHAVTNWTADVLKYYASYIINGSPADWMFHGFIFTPVSVRKNRYIYPKYAAFGTLGDLTDWQEWLNQLFLPGQNLHALHEAAAGKALDLWMTVPYPFLHQQNFGVVGGKLLHFNTVEDRLAAVKWWIDQFLIRWNAAKHLSDRLIFRGFVWQRESVFDFDEKLVLETNLYIKSKGFHRMWLPFHGSYMCLKWDQLDFDAVVTQANLYGNSVNNMYWIESCANYAKHFHTGIQIIGGKGVLYKDTDLLDYFNFGLPDRSNYMKSAFLVYQFPGQTLKEMYENRIVDYIRLYTFIKGLYSKISYPGMPYV</sequence>
<gene>
    <name evidence="1" type="ORF">ACFPXP_13610</name>
</gene>
<reference evidence="2" key="1">
    <citation type="journal article" date="2019" name="Int. J. Syst. Evol. Microbiol.">
        <title>The Global Catalogue of Microorganisms (GCM) 10K type strain sequencing project: providing services to taxonomists for standard genome sequencing and annotation.</title>
        <authorList>
            <consortium name="The Broad Institute Genomics Platform"/>
            <consortium name="The Broad Institute Genome Sequencing Center for Infectious Disease"/>
            <person name="Wu L."/>
            <person name="Ma J."/>
        </authorList>
    </citation>
    <scope>NUCLEOTIDE SEQUENCE [LARGE SCALE GENOMIC DNA]</scope>
    <source>
        <strain evidence="2">CCM 8749</strain>
    </source>
</reference>
<proteinExistence type="predicted"/>